<accession>A0AAP2D7X6</accession>
<protein>
    <submittedName>
        <fullName evidence="9">Exodeoxyribonuclease III</fullName>
        <ecNumber evidence="9">3.1.11.2</ecNumber>
    </submittedName>
</protein>
<proteinExistence type="inferred from homology"/>
<dbReference type="InterPro" id="IPR036691">
    <property type="entry name" value="Endo/exonu/phosph_ase_sf"/>
</dbReference>
<evidence type="ECO:0000256" key="2">
    <source>
        <dbReference type="ARBA" id="ARBA00022723"/>
    </source>
</evidence>
<dbReference type="Pfam" id="PF03372">
    <property type="entry name" value="Exo_endo_phos"/>
    <property type="match status" value="1"/>
</dbReference>
<evidence type="ECO:0000256" key="3">
    <source>
        <dbReference type="ARBA" id="ARBA00022801"/>
    </source>
</evidence>
<dbReference type="NCBIfam" id="TIGR00195">
    <property type="entry name" value="exoDNase_III"/>
    <property type="match status" value="1"/>
</dbReference>
<feature type="binding site" evidence="6">
    <location>
        <position position="246"/>
    </location>
    <ligand>
        <name>Mg(2+)</name>
        <dbReference type="ChEBI" id="CHEBI:18420"/>
        <label>1</label>
    </ligand>
</feature>
<reference evidence="9 10" key="1">
    <citation type="submission" date="2021-05" db="EMBL/GenBank/DDBJ databases">
        <title>A Polyphasic approach of four new species of the genus Ohtaekwangia: Ohtaekwangia histidinii sp. nov., Ohtaekwangia cretensis sp. nov., Ohtaekwangia indiensis sp. nov., Ohtaekwangia reichenbachii sp. nov. from diverse environment.</title>
        <authorList>
            <person name="Octaviana S."/>
        </authorList>
    </citation>
    <scope>NUCLEOTIDE SEQUENCE [LARGE SCALE GENOMIC DNA]</scope>
    <source>
        <strain evidence="9 10">PWU37</strain>
    </source>
</reference>
<feature type="binding site" evidence="6">
    <location>
        <position position="247"/>
    </location>
    <ligand>
        <name>Mg(2+)</name>
        <dbReference type="ChEBI" id="CHEBI:18420"/>
        <label>1</label>
    </ligand>
</feature>
<name>A0AAP2D7X6_9BACT</name>
<dbReference type="PROSITE" id="PS51435">
    <property type="entry name" value="AP_NUCLEASE_F1_4"/>
    <property type="match status" value="1"/>
</dbReference>
<comment type="cofactor">
    <cofactor evidence="6">
        <name>Mg(2+)</name>
        <dbReference type="ChEBI" id="CHEBI:18420"/>
    </cofactor>
    <cofactor evidence="6">
        <name>Mn(2+)</name>
        <dbReference type="ChEBI" id="CHEBI:29035"/>
    </cofactor>
    <text evidence="6">Probably binds two magnesium or manganese ions per subunit.</text>
</comment>
<dbReference type="EMBL" id="JAHESC010000004">
    <property type="protein sequence ID" value="MBT1685665.1"/>
    <property type="molecule type" value="Genomic_DNA"/>
</dbReference>
<comment type="caution">
    <text evidence="9">The sequence shown here is derived from an EMBL/GenBank/DDBJ whole genome shotgun (WGS) entry which is preliminary data.</text>
</comment>
<keyword evidence="4 6" id="KW-0460">Magnesium</keyword>
<dbReference type="PANTHER" id="PTHR22748:SF6">
    <property type="entry name" value="DNA-(APURINIC OR APYRIMIDINIC SITE) ENDONUCLEASE"/>
    <property type="match status" value="1"/>
</dbReference>
<feature type="site" description="Important for catalytic activity" evidence="7">
    <location>
        <position position="221"/>
    </location>
</feature>
<dbReference type="InterPro" id="IPR005135">
    <property type="entry name" value="Endo/exonuclease/phosphatase"/>
</dbReference>
<keyword evidence="6" id="KW-0464">Manganese</keyword>
<evidence type="ECO:0000256" key="4">
    <source>
        <dbReference type="ARBA" id="ARBA00022842"/>
    </source>
</evidence>
<feature type="binding site" evidence="6">
    <location>
        <position position="151"/>
    </location>
    <ligand>
        <name>Mg(2+)</name>
        <dbReference type="ChEBI" id="CHEBI:18420"/>
        <label>1</label>
    </ligand>
</feature>
<sequence length="256" mass="29778">MKHFVNWNVNGIRSIIKKDFLKDVQQMDPDILCFQETKAAVEEVRSALELLPGYHVYVNSSKARKGYSGTAILTKEEPMQVSYDMGLEEHDQEGRVIAAEFATYFVVTVYTPNSGEGLARLDYRERWDKEFTEYLQWLSRRKPVIVCGDLNVAHQAIDIARAKENYNKSAGYTQREIDGFTRLLEAGFVDTFRRFYPEQVKYTYWDYVTKAREKNVGWRIDYFLVAESLMDKVKEAAIYNEYLGSDHCPVGIRIDL</sequence>
<feature type="binding site" evidence="6">
    <location>
        <position position="149"/>
    </location>
    <ligand>
        <name>Mg(2+)</name>
        <dbReference type="ChEBI" id="CHEBI:18420"/>
        <label>1</label>
    </ligand>
</feature>
<dbReference type="Gene3D" id="3.60.10.10">
    <property type="entry name" value="Endonuclease/exonuclease/phosphatase"/>
    <property type="match status" value="1"/>
</dbReference>
<dbReference type="CDD" id="cd09087">
    <property type="entry name" value="Ape1-like_AP-endo"/>
    <property type="match status" value="1"/>
</dbReference>
<evidence type="ECO:0000259" key="8">
    <source>
        <dbReference type="Pfam" id="PF03372"/>
    </source>
</evidence>
<gene>
    <name evidence="9" type="primary">xth</name>
    <name evidence="9" type="ORF">KK078_03810</name>
</gene>
<evidence type="ECO:0000313" key="9">
    <source>
        <dbReference type="EMBL" id="MBT1685665.1"/>
    </source>
</evidence>
<feature type="active site" description="Proton donor/acceptor" evidence="5">
    <location>
        <position position="149"/>
    </location>
</feature>
<feature type="active site" evidence="5">
    <location>
        <position position="110"/>
    </location>
</feature>
<dbReference type="GO" id="GO:0046872">
    <property type="term" value="F:metal ion binding"/>
    <property type="evidence" value="ECO:0007669"/>
    <property type="project" value="UniProtKB-KW"/>
</dbReference>
<dbReference type="Proteomes" id="UP001319180">
    <property type="component" value="Unassembled WGS sequence"/>
</dbReference>
<feature type="domain" description="Endonuclease/exonuclease/phosphatase" evidence="8">
    <location>
        <begin position="6"/>
        <end position="247"/>
    </location>
</feature>
<feature type="site" description="Transition state stabilizer" evidence="7">
    <location>
        <position position="151"/>
    </location>
</feature>
<evidence type="ECO:0000256" key="1">
    <source>
        <dbReference type="ARBA" id="ARBA00007092"/>
    </source>
</evidence>
<evidence type="ECO:0000256" key="7">
    <source>
        <dbReference type="PIRSR" id="PIRSR604808-3"/>
    </source>
</evidence>
<keyword evidence="3 9" id="KW-0378">Hydrolase</keyword>
<dbReference type="AlphaFoldDB" id="A0AAP2D7X6"/>
<feature type="site" description="Interaction with DNA substrate" evidence="7">
    <location>
        <position position="247"/>
    </location>
</feature>
<feature type="active site" description="Proton acceptor" evidence="5">
    <location>
        <position position="247"/>
    </location>
</feature>
<feature type="binding site" evidence="6">
    <location>
        <position position="8"/>
    </location>
    <ligand>
        <name>Mg(2+)</name>
        <dbReference type="ChEBI" id="CHEBI:18420"/>
        <label>1</label>
    </ligand>
</feature>
<comment type="similarity">
    <text evidence="1">Belongs to the DNA repair enzymes AP/ExoA family.</text>
</comment>
<evidence type="ECO:0000256" key="6">
    <source>
        <dbReference type="PIRSR" id="PIRSR604808-2"/>
    </source>
</evidence>
<dbReference type="GO" id="GO:0003906">
    <property type="term" value="F:DNA-(apurinic or apyrimidinic site) endonuclease activity"/>
    <property type="evidence" value="ECO:0007669"/>
    <property type="project" value="TreeGrafter"/>
</dbReference>
<evidence type="ECO:0000256" key="5">
    <source>
        <dbReference type="PIRSR" id="PIRSR604808-1"/>
    </source>
</evidence>
<dbReference type="InterPro" id="IPR004808">
    <property type="entry name" value="AP_endonuc_1"/>
</dbReference>
<evidence type="ECO:0000313" key="10">
    <source>
        <dbReference type="Proteomes" id="UP001319180"/>
    </source>
</evidence>
<dbReference type="RefSeq" id="WP_254088917.1">
    <property type="nucleotide sequence ID" value="NZ_JAHESC010000004.1"/>
</dbReference>
<dbReference type="GO" id="GO:0006284">
    <property type="term" value="P:base-excision repair"/>
    <property type="evidence" value="ECO:0007669"/>
    <property type="project" value="TreeGrafter"/>
</dbReference>
<dbReference type="GO" id="GO:0008311">
    <property type="term" value="F:double-stranded DNA 3'-5' DNA exonuclease activity"/>
    <property type="evidence" value="ECO:0007669"/>
    <property type="project" value="UniProtKB-EC"/>
</dbReference>
<dbReference type="PANTHER" id="PTHR22748">
    <property type="entry name" value="AP ENDONUCLEASE"/>
    <property type="match status" value="1"/>
</dbReference>
<dbReference type="EC" id="3.1.11.2" evidence="9"/>
<keyword evidence="2 6" id="KW-0479">Metal-binding</keyword>
<dbReference type="GO" id="GO:0008081">
    <property type="term" value="F:phosphoric diester hydrolase activity"/>
    <property type="evidence" value="ECO:0007669"/>
    <property type="project" value="TreeGrafter"/>
</dbReference>
<dbReference type="NCBIfam" id="TIGR00633">
    <property type="entry name" value="xth"/>
    <property type="match status" value="1"/>
</dbReference>
<organism evidence="9 10">
    <name type="scientific">Dawidia soli</name>
    <dbReference type="NCBI Taxonomy" id="2782352"/>
    <lineage>
        <taxon>Bacteria</taxon>
        <taxon>Pseudomonadati</taxon>
        <taxon>Bacteroidota</taxon>
        <taxon>Cytophagia</taxon>
        <taxon>Cytophagales</taxon>
        <taxon>Chryseotaleaceae</taxon>
        <taxon>Dawidia</taxon>
    </lineage>
</organism>
<dbReference type="SUPFAM" id="SSF56219">
    <property type="entry name" value="DNase I-like"/>
    <property type="match status" value="1"/>
</dbReference>
<keyword evidence="10" id="KW-1185">Reference proteome</keyword>
<feature type="binding site" evidence="6">
    <location>
        <position position="36"/>
    </location>
    <ligand>
        <name>Mg(2+)</name>
        <dbReference type="ChEBI" id="CHEBI:18420"/>
        <label>1</label>
    </ligand>
</feature>